<keyword evidence="5" id="KW-1185">Reference proteome</keyword>
<dbReference type="InterPro" id="IPR027266">
    <property type="entry name" value="TrmE/GcvT-like"/>
</dbReference>
<feature type="binding site" evidence="1">
    <location>
        <position position="211"/>
    </location>
    <ligand>
        <name>substrate</name>
    </ligand>
</feature>
<evidence type="ECO:0000313" key="6">
    <source>
        <dbReference type="Proteomes" id="UP000296733"/>
    </source>
</evidence>
<evidence type="ECO:0000313" key="4">
    <source>
        <dbReference type="EMBL" id="SEG63173.1"/>
    </source>
</evidence>
<dbReference type="EMBL" id="FNVN01000005">
    <property type="protein sequence ID" value="SEG63173.1"/>
    <property type="molecule type" value="Genomic_DNA"/>
</dbReference>
<evidence type="ECO:0000259" key="2">
    <source>
        <dbReference type="Pfam" id="PF01571"/>
    </source>
</evidence>
<dbReference type="AlphaFoldDB" id="A0A1H6BR60"/>
<organism evidence="4 5">
    <name type="scientific">Halobellus limi</name>
    <dbReference type="NCBI Taxonomy" id="699433"/>
    <lineage>
        <taxon>Archaea</taxon>
        <taxon>Methanobacteriati</taxon>
        <taxon>Methanobacteriota</taxon>
        <taxon>Stenosarchaea group</taxon>
        <taxon>Halobacteria</taxon>
        <taxon>Halobacteriales</taxon>
        <taxon>Haloferacaceae</taxon>
        <taxon>Halobellus</taxon>
    </lineage>
</organism>
<dbReference type="RefSeq" id="WP_103992618.1">
    <property type="nucleotide sequence ID" value="NZ_CP031313.1"/>
</dbReference>
<accession>A0A1H6BR60</accession>
<dbReference type="PANTHER" id="PTHR43757:SF2">
    <property type="entry name" value="AMINOMETHYLTRANSFERASE, MITOCHONDRIAL"/>
    <property type="match status" value="1"/>
</dbReference>
<evidence type="ECO:0000313" key="3">
    <source>
        <dbReference type="EMBL" id="QCC49364.1"/>
    </source>
</evidence>
<dbReference type="GO" id="GO:0032259">
    <property type="term" value="P:methylation"/>
    <property type="evidence" value="ECO:0007669"/>
    <property type="project" value="UniProtKB-KW"/>
</dbReference>
<feature type="domain" description="GCVT N-terminal" evidence="2">
    <location>
        <begin position="33"/>
        <end position="251"/>
    </location>
</feature>
<dbReference type="EMBL" id="CP031313">
    <property type="protein sequence ID" value="QCC49364.1"/>
    <property type="molecule type" value="Genomic_DNA"/>
</dbReference>
<dbReference type="Gene3D" id="3.30.1360.120">
    <property type="entry name" value="Probable tRNA modification gtpase trme, domain 1"/>
    <property type="match status" value="1"/>
</dbReference>
<dbReference type="SUPFAM" id="SSF103025">
    <property type="entry name" value="Folate-binding domain"/>
    <property type="match status" value="1"/>
</dbReference>
<dbReference type="GO" id="GO:0008168">
    <property type="term" value="F:methyltransferase activity"/>
    <property type="evidence" value="ECO:0007669"/>
    <property type="project" value="UniProtKB-KW"/>
</dbReference>
<dbReference type="InterPro" id="IPR028896">
    <property type="entry name" value="GcvT/YgfZ/DmdA"/>
</dbReference>
<gene>
    <name evidence="3" type="ORF">DV707_16580</name>
    <name evidence="4" type="ORF">SAMN04488133_2949</name>
</gene>
<dbReference type="Proteomes" id="UP000296733">
    <property type="component" value="Plasmid unnamed2"/>
</dbReference>
<keyword evidence="4" id="KW-0489">Methyltransferase</keyword>
<reference evidence="4 5" key="1">
    <citation type="submission" date="2016-10" db="EMBL/GenBank/DDBJ databases">
        <authorList>
            <person name="de Groot N.N."/>
        </authorList>
    </citation>
    <scope>NUCLEOTIDE SEQUENCE [LARGE SCALE GENOMIC DNA]</scope>
    <source>
        <strain evidence="4 5">CGMCC 1.10331</strain>
    </source>
</reference>
<dbReference type="PANTHER" id="PTHR43757">
    <property type="entry name" value="AMINOMETHYLTRANSFERASE"/>
    <property type="match status" value="1"/>
</dbReference>
<keyword evidence="3" id="KW-0614">Plasmid</keyword>
<reference evidence="3 6" key="2">
    <citation type="journal article" date="2019" name="Nat. Commun.">
        <title>A new type of DNA phosphorothioation-based antiviral system in archaea.</title>
        <authorList>
            <person name="Xiong L."/>
            <person name="Liu S."/>
            <person name="Chen S."/>
            <person name="Xiao Y."/>
            <person name="Zhu B."/>
            <person name="Gao Y."/>
            <person name="Zhang Y."/>
            <person name="Chen B."/>
            <person name="Luo J."/>
            <person name="Deng Z."/>
            <person name="Chen X."/>
            <person name="Wang L."/>
            <person name="Chen S."/>
        </authorList>
    </citation>
    <scope>NUCLEOTIDE SEQUENCE [LARGE SCALE GENOMIC DNA]</scope>
    <source>
        <strain evidence="3 6">CGMCC 1.10331</strain>
        <plasmid evidence="3 6">unnamed2</plasmid>
    </source>
</reference>
<evidence type="ECO:0000256" key="1">
    <source>
        <dbReference type="PIRSR" id="PIRSR006487-1"/>
    </source>
</evidence>
<dbReference type="Proteomes" id="UP000236740">
    <property type="component" value="Unassembled WGS sequence"/>
</dbReference>
<evidence type="ECO:0000313" key="5">
    <source>
        <dbReference type="Proteomes" id="UP000236740"/>
    </source>
</evidence>
<dbReference type="KEGG" id="hlm:DV707_16580"/>
<dbReference type="InterPro" id="IPR006222">
    <property type="entry name" value="GCVT_N"/>
</dbReference>
<dbReference type="Pfam" id="PF01571">
    <property type="entry name" value="GCV_T"/>
    <property type="match status" value="1"/>
</dbReference>
<geneLocation type="plasmid" evidence="3">
    <name>unnamed2</name>
</geneLocation>
<sequence>MSDSLQARLESVDSTVDMLRDADLEFNQYVFPDEHTNWIEEQRSVRESCAIVDQSYHMEPCFVKGPEAIDFLENIGVNSFSKIRSQDPPQAINLLMCNPNGYIIGDQILFYLGENEFSSVGSVWANNWIRYTSETLDYDVETETPYSPYMENAMPPRYRFQIQGPNALDVMEDIVDGSLPEISLFEMDVIEICNHDVYALGHGMAATAGLEIFGPYEYHGEVLDAILAAGEAYDIRQLGSKAYKTGKIGSGWLVGPVPAIYENEEMKGYREWLDAEGTEATFSIGGSFVSDDIRDYYMTPMERGQGHLVNFDHDFVGREALEEMVNEPQRQRVTFVWNEEDVIDVFASLFRDGKTSKFIDMPDTANTWSKSHYDKVKKDGEIVGLSKYPGYLFYEREMLSLGTIDRAYSDPGTEVTFEWGDQSNKQRVEQHKPVEIRATVAPAPYVTGGRESM</sequence>
<keyword evidence="3" id="KW-0808">Transferase</keyword>
<protein>
    <submittedName>
        <fullName evidence="3">Aminomethyl transferase family protein</fullName>
    </submittedName>
    <submittedName>
        <fullName evidence="4">Vanillate/3-O-methylgallate O-demethylase</fullName>
    </submittedName>
</protein>
<proteinExistence type="predicted"/>
<dbReference type="GeneID" id="39859737"/>
<name>A0A1H6BR60_9EURY</name>
<dbReference type="OrthoDB" id="2001at2157"/>